<evidence type="ECO:0000313" key="2">
    <source>
        <dbReference type="Proteomes" id="UP001046870"/>
    </source>
</evidence>
<gene>
    <name evidence="1" type="ORF">MATL_G00166320</name>
</gene>
<dbReference type="AlphaFoldDB" id="A0A9D3T7M1"/>
<name>A0A9D3T7M1_MEGAT</name>
<sequence>MAEADLSNFTELREKYVHAIAQNLSEAHSLMIKLNSNLRIRVESTGEVDHLAAVWATFQRKMASLSTVLGLMEGESPQTQAESMGNTCFHAQIQEPH</sequence>
<accession>A0A9D3T7M1</accession>
<reference evidence="1" key="1">
    <citation type="submission" date="2021-01" db="EMBL/GenBank/DDBJ databases">
        <authorList>
            <person name="Zahm M."/>
            <person name="Roques C."/>
            <person name="Cabau C."/>
            <person name="Klopp C."/>
            <person name="Donnadieu C."/>
            <person name="Jouanno E."/>
            <person name="Lampietro C."/>
            <person name="Louis A."/>
            <person name="Herpin A."/>
            <person name="Echchiki A."/>
            <person name="Berthelot C."/>
            <person name="Parey E."/>
            <person name="Roest-Crollius H."/>
            <person name="Braasch I."/>
            <person name="Postlethwait J."/>
            <person name="Bobe J."/>
            <person name="Montfort J."/>
            <person name="Bouchez O."/>
            <person name="Begum T."/>
            <person name="Mejri S."/>
            <person name="Adams A."/>
            <person name="Chen W.-J."/>
            <person name="Guiguen Y."/>
        </authorList>
    </citation>
    <scope>NUCLEOTIDE SEQUENCE</scope>
    <source>
        <strain evidence="1">YG-15Mar2019-1</strain>
        <tissue evidence="1">Brain</tissue>
    </source>
</reference>
<dbReference type="Proteomes" id="UP001046870">
    <property type="component" value="Chromosome 14"/>
</dbReference>
<evidence type="ECO:0000313" key="1">
    <source>
        <dbReference type="EMBL" id="KAG7464506.1"/>
    </source>
</evidence>
<organism evidence="1 2">
    <name type="scientific">Megalops atlanticus</name>
    <name type="common">Tarpon</name>
    <name type="synonym">Clupea gigantea</name>
    <dbReference type="NCBI Taxonomy" id="7932"/>
    <lineage>
        <taxon>Eukaryota</taxon>
        <taxon>Metazoa</taxon>
        <taxon>Chordata</taxon>
        <taxon>Craniata</taxon>
        <taxon>Vertebrata</taxon>
        <taxon>Euteleostomi</taxon>
        <taxon>Actinopterygii</taxon>
        <taxon>Neopterygii</taxon>
        <taxon>Teleostei</taxon>
        <taxon>Elopiformes</taxon>
        <taxon>Megalopidae</taxon>
        <taxon>Megalops</taxon>
    </lineage>
</organism>
<proteinExistence type="predicted"/>
<dbReference type="EMBL" id="JAFDVH010000014">
    <property type="protein sequence ID" value="KAG7464506.1"/>
    <property type="molecule type" value="Genomic_DNA"/>
</dbReference>
<keyword evidence="2" id="KW-1185">Reference proteome</keyword>
<dbReference type="OrthoDB" id="8906875at2759"/>
<protein>
    <submittedName>
        <fullName evidence="1">Uncharacterized protein</fullName>
    </submittedName>
</protein>
<comment type="caution">
    <text evidence="1">The sequence shown here is derived from an EMBL/GenBank/DDBJ whole genome shotgun (WGS) entry which is preliminary data.</text>
</comment>